<dbReference type="Pfam" id="PF01494">
    <property type="entry name" value="FAD_binding_3"/>
    <property type="match status" value="1"/>
</dbReference>
<evidence type="ECO:0000259" key="5">
    <source>
        <dbReference type="Pfam" id="PF01494"/>
    </source>
</evidence>
<evidence type="ECO:0000256" key="3">
    <source>
        <dbReference type="ARBA" id="ARBA00023002"/>
    </source>
</evidence>
<dbReference type="SUPFAM" id="SSF51905">
    <property type="entry name" value="FAD/NAD(P)-binding domain"/>
    <property type="match status" value="1"/>
</dbReference>
<proteinExistence type="predicted"/>
<evidence type="ECO:0000256" key="4">
    <source>
        <dbReference type="ARBA" id="ARBA00023033"/>
    </source>
</evidence>
<evidence type="ECO:0000256" key="2">
    <source>
        <dbReference type="ARBA" id="ARBA00022827"/>
    </source>
</evidence>
<gene>
    <name evidence="6" type="ORF">OHK93_007393</name>
</gene>
<dbReference type="InterPro" id="IPR036188">
    <property type="entry name" value="FAD/NAD-bd_sf"/>
</dbReference>
<comment type="caution">
    <text evidence="6">The sequence shown here is derived from an EMBL/GenBank/DDBJ whole genome shotgun (WGS) entry which is preliminary data.</text>
</comment>
<feature type="domain" description="FAD-binding" evidence="5">
    <location>
        <begin position="7"/>
        <end position="333"/>
    </location>
</feature>
<dbReference type="GO" id="GO:0071949">
    <property type="term" value="F:FAD binding"/>
    <property type="evidence" value="ECO:0007669"/>
    <property type="project" value="InterPro"/>
</dbReference>
<dbReference type="Proteomes" id="UP001161017">
    <property type="component" value="Unassembled WGS sequence"/>
</dbReference>
<dbReference type="PRINTS" id="PR00420">
    <property type="entry name" value="RNGMNOXGNASE"/>
</dbReference>
<organism evidence="6 7">
    <name type="scientific">Ramalina farinacea</name>
    <dbReference type="NCBI Taxonomy" id="258253"/>
    <lineage>
        <taxon>Eukaryota</taxon>
        <taxon>Fungi</taxon>
        <taxon>Dikarya</taxon>
        <taxon>Ascomycota</taxon>
        <taxon>Pezizomycotina</taxon>
        <taxon>Lecanoromycetes</taxon>
        <taxon>OSLEUM clade</taxon>
        <taxon>Lecanoromycetidae</taxon>
        <taxon>Lecanorales</taxon>
        <taxon>Lecanorineae</taxon>
        <taxon>Ramalinaceae</taxon>
        <taxon>Ramalina</taxon>
    </lineage>
</organism>
<dbReference type="EMBL" id="JAPUFD010000007">
    <property type="protein sequence ID" value="MDI1488119.1"/>
    <property type="molecule type" value="Genomic_DNA"/>
</dbReference>
<evidence type="ECO:0000256" key="1">
    <source>
        <dbReference type="ARBA" id="ARBA00022630"/>
    </source>
</evidence>
<keyword evidence="3" id="KW-0560">Oxidoreductase</keyword>
<keyword evidence="1" id="KW-0285">Flavoprotein</keyword>
<dbReference type="InterPro" id="IPR002938">
    <property type="entry name" value="FAD-bd"/>
</dbReference>
<dbReference type="GO" id="GO:0004497">
    <property type="term" value="F:monooxygenase activity"/>
    <property type="evidence" value="ECO:0007669"/>
    <property type="project" value="UniProtKB-KW"/>
</dbReference>
<dbReference type="PANTHER" id="PTHR46972">
    <property type="entry name" value="MONOOXYGENASE ASQM-RELATED"/>
    <property type="match status" value="1"/>
</dbReference>
<evidence type="ECO:0000313" key="6">
    <source>
        <dbReference type="EMBL" id="MDI1488119.1"/>
    </source>
</evidence>
<accession>A0AA43QMK6</accession>
<keyword evidence="7" id="KW-1185">Reference proteome</keyword>
<name>A0AA43QMK6_9LECA</name>
<evidence type="ECO:0000313" key="7">
    <source>
        <dbReference type="Proteomes" id="UP001161017"/>
    </source>
</evidence>
<keyword evidence="4" id="KW-0503">Monooxygenase</keyword>
<dbReference type="Gene3D" id="3.50.50.60">
    <property type="entry name" value="FAD/NAD(P)-binding domain"/>
    <property type="match status" value="1"/>
</dbReference>
<keyword evidence="2" id="KW-0274">FAD</keyword>
<dbReference type="AlphaFoldDB" id="A0AA43QMK6"/>
<reference evidence="6" key="1">
    <citation type="journal article" date="2023" name="Genome Biol. Evol.">
        <title>First Whole Genome Sequence and Flow Cytometry Genome Size Data for the Lichen-Forming Fungus Ramalina farinacea (Ascomycota).</title>
        <authorList>
            <person name="Llewellyn T."/>
            <person name="Mian S."/>
            <person name="Hill R."/>
            <person name="Leitch I.J."/>
            <person name="Gaya E."/>
        </authorList>
    </citation>
    <scope>NUCLEOTIDE SEQUENCE</scope>
    <source>
        <strain evidence="6">LIQ254RAFAR</strain>
    </source>
</reference>
<protein>
    <recommendedName>
        <fullName evidence="5">FAD-binding domain-containing protein</fullName>
    </recommendedName>
</protein>
<sequence>MPSPPNIAIVGAGPSGCTLARLLLNASIPVTIYESDASLTTRQQGGTLDLHVPSGQLALKKCGLYEEFVKYARYDGEALAVMDKNCVAYIQIGGADAKSSRGRPEIDRPQLREILVNSLPEGTIRWGTKIRAVKEGEKSGRMEIHLGDGTVERDYDLIVGADGAWSKVRPVLSDAKPYFVGLGGIGSNIYNAEKEVPELYKLANRGSIFSSSDGRGLSVQQMGDGSLNMYAWGVRDEDWMEKCGYDVHNGKEMKEMMRKEYADWKEPLYSAVEKADEPQIVARSLYQLPADHRWEAKKGVTLIGDAAHVMTPFAGEGVNMAMTDAMELADAIITSKRTGNWEHVMPQKVRAFELRMFKRAAPISELSRQQMLSLFFTEGAPRTIIDVWIRRALGGPHFDAWWLKLIAPLWLIRFLLRMFFKW</sequence>
<dbReference type="PANTHER" id="PTHR46972:SF1">
    <property type="entry name" value="FAD DEPENDENT OXIDOREDUCTASE DOMAIN-CONTAINING PROTEIN"/>
    <property type="match status" value="1"/>
</dbReference>